<dbReference type="OrthoDB" id="5521299at2759"/>
<gene>
    <name evidence="2" type="ORF">N7532_006357</name>
</gene>
<dbReference type="GeneID" id="81357830"/>
<evidence type="ECO:0000313" key="2">
    <source>
        <dbReference type="EMBL" id="KAJ5099356.1"/>
    </source>
</evidence>
<dbReference type="AlphaFoldDB" id="A0A9W9FFT7"/>
<accession>A0A9W9FFT7</accession>
<name>A0A9W9FFT7_9EURO</name>
<feature type="domain" description="LYR motif-containing protein Cup1-like N-terminal" evidence="1">
    <location>
        <begin position="18"/>
        <end position="100"/>
    </location>
</feature>
<proteinExistence type="predicted"/>
<dbReference type="EMBL" id="JAPQKI010000005">
    <property type="protein sequence ID" value="KAJ5099356.1"/>
    <property type="molecule type" value="Genomic_DNA"/>
</dbReference>
<dbReference type="RefSeq" id="XP_056475010.1">
    <property type="nucleotide sequence ID" value="XM_056618851.1"/>
</dbReference>
<dbReference type="Pfam" id="PF20263">
    <property type="entry name" value="LYRM2-like"/>
    <property type="match status" value="1"/>
</dbReference>
<sequence>MTSTTPRTALNIPWQHLLRASLRECTYLPDPLARDYMRGYVLDRYRRASDRPGRPDSQKIRSARHGLSLLRRANEGYQFPLEKVLLLSYGRVGKRRHELLADFLKPPTPKDTEAVKALVAQPAEFEDGWEAPAKVMSLAKSQLHNGIIMTSRLRPRVLKLQPQVPELNAWFKPLPAVRRRNIRKKWYQYTLSCLWPPLPEQDLATLDGLISGEIPWKPVKRRQVTSTTSTAASTDHQLSDFLVDGPQKGTTFRQFVNGRPHNITARFMHRQWRRLSALVPRQEWNPRSGKWLFTWDSAKPKPKVTLHVDPDVDVADVFGDQTPQPRRRIKLTNG</sequence>
<organism evidence="2 3">
    <name type="scientific">Penicillium argentinense</name>
    <dbReference type="NCBI Taxonomy" id="1131581"/>
    <lineage>
        <taxon>Eukaryota</taxon>
        <taxon>Fungi</taxon>
        <taxon>Dikarya</taxon>
        <taxon>Ascomycota</taxon>
        <taxon>Pezizomycotina</taxon>
        <taxon>Eurotiomycetes</taxon>
        <taxon>Eurotiomycetidae</taxon>
        <taxon>Eurotiales</taxon>
        <taxon>Aspergillaceae</taxon>
        <taxon>Penicillium</taxon>
    </lineage>
</organism>
<dbReference type="InterPro" id="IPR046896">
    <property type="entry name" value="Cup1-like_N"/>
</dbReference>
<comment type="caution">
    <text evidence="2">The sequence shown here is derived from an EMBL/GenBank/DDBJ whole genome shotgun (WGS) entry which is preliminary data.</text>
</comment>
<reference evidence="2" key="2">
    <citation type="journal article" date="2023" name="IMA Fungus">
        <title>Comparative genomic study of the Penicillium genus elucidates a diverse pangenome and 15 lateral gene transfer events.</title>
        <authorList>
            <person name="Petersen C."/>
            <person name="Sorensen T."/>
            <person name="Nielsen M.R."/>
            <person name="Sondergaard T.E."/>
            <person name="Sorensen J.L."/>
            <person name="Fitzpatrick D.A."/>
            <person name="Frisvad J.C."/>
            <person name="Nielsen K.L."/>
        </authorList>
    </citation>
    <scope>NUCLEOTIDE SEQUENCE</scope>
    <source>
        <strain evidence="2">IBT 30761</strain>
    </source>
</reference>
<dbReference type="Proteomes" id="UP001149074">
    <property type="component" value="Unassembled WGS sequence"/>
</dbReference>
<evidence type="ECO:0000259" key="1">
    <source>
        <dbReference type="Pfam" id="PF20263"/>
    </source>
</evidence>
<reference evidence="2" key="1">
    <citation type="submission" date="2022-11" db="EMBL/GenBank/DDBJ databases">
        <authorList>
            <person name="Petersen C."/>
        </authorList>
    </citation>
    <scope>NUCLEOTIDE SEQUENCE</scope>
    <source>
        <strain evidence="2">IBT 30761</strain>
    </source>
</reference>
<evidence type="ECO:0000313" key="3">
    <source>
        <dbReference type="Proteomes" id="UP001149074"/>
    </source>
</evidence>
<protein>
    <recommendedName>
        <fullName evidence="1">LYR motif-containing protein Cup1-like N-terminal domain-containing protein</fullName>
    </recommendedName>
</protein>
<keyword evidence="3" id="KW-1185">Reference proteome</keyword>
<dbReference type="CDD" id="cd20273">
    <property type="entry name" value="Complex1_LYR_unchar"/>
    <property type="match status" value="1"/>
</dbReference>